<evidence type="ECO:0000313" key="9">
    <source>
        <dbReference type="Proteomes" id="UP000290106"/>
    </source>
</evidence>
<evidence type="ECO:0000256" key="1">
    <source>
        <dbReference type="ARBA" id="ARBA00022512"/>
    </source>
</evidence>
<keyword evidence="1" id="KW-0134">Cell wall</keyword>
<comment type="caution">
    <text evidence="8">The sequence shown here is derived from an EMBL/GenBank/DDBJ whole genome shotgun (WGS) entry which is preliminary data.</text>
</comment>
<dbReference type="Gene3D" id="2.60.40.740">
    <property type="match status" value="1"/>
</dbReference>
<evidence type="ECO:0000259" key="7">
    <source>
        <dbReference type="PROSITE" id="PS50847"/>
    </source>
</evidence>
<dbReference type="InterPro" id="IPR032334">
    <property type="entry name" value="GramPos_pilinBB"/>
</dbReference>
<evidence type="ECO:0000256" key="5">
    <source>
        <dbReference type="SAM" id="Phobius"/>
    </source>
</evidence>
<evidence type="ECO:0000256" key="2">
    <source>
        <dbReference type="ARBA" id="ARBA00022525"/>
    </source>
</evidence>
<feature type="transmembrane region" description="Helical" evidence="5">
    <location>
        <begin position="496"/>
        <end position="518"/>
    </location>
</feature>
<dbReference type="Proteomes" id="UP000290106">
    <property type="component" value="Unassembled WGS sequence"/>
</dbReference>
<evidence type="ECO:0000256" key="4">
    <source>
        <dbReference type="ARBA" id="ARBA00023088"/>
    </source>
</evidence>
<dbReference type="Pfam" id="PF18002">
    <property type="entry name" value="T6_Ig_like"/>
    <property type="match status" value="1"/>
</dbReference>
<keyword evidence="9" id="KW-1185">Reference proteome</keyword>
<reference evidence="8 9" key="1">
    <citation type="submission" date="2019-01" db="EMBL/GenBank/DDBJ databases">
        <title>Blautia sp. nov. KGMB01111 isolated human feces.</title>
        <authorList>
            <person name="Park J.-E."/>
            <person name="Kim J.-S."/>
            <person name="Park S.-H."/>
        </authorList>
    </citation>
    <scope>NUCLEOTIDE SEQUENCE [LARGE SCALE GENOMIC DNA]</scope>
    <source>
        <strain evidence="8 9">KGMB01111</strain>
    </source>
</reference>
<sequence length="525" mass="55709">MSKVKRILSVIMAMVMVLAMSVPTFAATTPTANDTAKGTVQNVEKAATVTAYQITKAQYDGGFIGYVKTDNKLAIADVLAPTSDEVTAIAKQIASGAVTLKSKTMTGAAVADDVKYTDFTADLNAGYWLVIVSGTVDEVYNPMLVGVYYSANGSDNTMTSNPVNADSNWTLETSNAYAKSTTPSIKKEIVGGETAKGNDVAIGDTVNFKITTAIPSYSKQYDTVTVAISDTMSAGLTLDKNSIKINGADISADMIEKVETTDHGFTLTVKSDYAKENGGMELVVTYSATVNDQATVNFDPNTNKATLSYTTNPKGDVKTTDSKTYTYTFSIGAALSAATQGYTEKVNQIIKVDEKGNVISKVEEKSQEPDEKVVEVLKGATFTLTNTKTRKVYTAESGEDGGLTFNGLDQGTYTLVETAAPEGFTIDKTEHTVVIAATYNEDGTLNTYTITIDGKNTSTYTATYDKEGKVTTIATTTTVTEIKNTKLSALPSTGGIGTTIFTIGGCAIMIVAAGLFFATRRKTQK</sequence>
<dbReference type="PROSITE" id="PS50847">
    <property type="entry name" value="GRAM_POS_ANCHORING"/>
    <property type="match status" value="1"/>
</dbReference>
<accession>A0A4Q1RJY7</accession>
<dbReference type="NCBIfam" id="TIGR04226">
    <property type="entry name" value="RrgB_K2N_iso_D2"/>
    <property type="match status" value="1"/>
</dbReference>
<keyword evidence="3 6" id="KW-0732">Signal</keyword>
<keyword evidence="4" id="KW-0572">Peptidoglycan-anchor</keyword>
<keyword evidence="5" id="KW-1133">Transmembrane helix</keyword>
<dbReference type="Pfam" id="PF17802">
    <property type="entry name" value="SpaA"/>
    <property type="match status" value="1"/>
</dbReference>
<dbReference type="OrthoDB" id="1819349at2"/>
<protein>
    <submittedName>
        <fullName evidence="8">Isopeptide-forming domain-containing fimbrial protein</fullName>
    </submittedName>
</protein>
<dbReference type="Gene3D" id="2.60.40.10">
    <property type="entry name" value="Immunoglobulins"/>
    <property type="match status" value="1"/>
</dbReference>
<feature type="signal peptide" evidence="6">
    <location>
        <begin position="1"/>
        <end position="26"/>
    </location>
</feature>
<dbReference type="InterPro" id="IPR019931">
    <property type="entry name" value="LPXTG_anchor"/>
</dbReference>
<dbReference type="InterPro" id="IPR041033">
    <property type="entry name" value="SpaA_PFL_dom_1"/>
</dbReference>
<proteinExistence type="predicted"/>
<dbReference type="InterPro" id="IPR041184">
    <property type="entry name" value="T6_Ig-like"/>
</dbReference>
<keyword evidence="5" id="KW-0472">Membrane</keyword>
<evidence type="ECO:0000313" key="8">
    <source>
        <dbReference type="EMBL" id="RXS76060.1"/>
    </source>
</evidence>
<organism evidence="8 9">
    <name type="scientific">Blautia faecicola</name>
    <dbReference type="NCBI Taxonomy" id="2509240"/>
    <lineage>
        <taxon>Bacteria</taxon>
        <taxon>Bacillati</taxon>
        <taxon>Bacillota</taxon>
        <taxon>Clostridia</taxon>
        <taxon>Lachnospirales</taxon>
        <taxon>Lachnospiraceae</taxon>
        <taxon>Blautia</taxon>
    </lineage>
</organism>
<dbReference type="SUPFAM" id="SSF49401">
    <property type="entry name" value="Bacterial adhesins"/>
    <property type="match status" value="1"/>
</dbReference>
<gene>
    <name evidence="8" type="ORF">ETP43_13190</name>
</gene>
<name>A0A4Q1RJY7_9FIRM</name>
<dbReference type="AlphaFoldDB" id="A0A4Q1RJY7"/>
<evidence type="ECO:0000256" key="6">
    <source>
        <dbReference type="SAM" id="SignalP"/>
    </source>
</evidence>
<dbReference type="Pfam" id="PF16569">
    <property type="entry name" value="GramPos_pilinBB"/>
    <property type="match status" value="1"/>
</dbReference>
<dbReference type="InterPro" id="IPR026466">
    <property type="entry name" value="Fim_isopep_form_D2_dom"/>
</dbReference>
<dbReference type="InterPro" id="IPR008966">
    <property type="entry name" value="Adhesion_dom_sf"/>
</dbReference>
<keyword evidence="2" id="KW-0964">Secreted</keyword>
<dbReference type="RefSeq" id="WP_129258570.1">
    <property type="nucleotide sequence ID" value="NZ_SDKC01000001.1"/>
</dbReference>
<dbReference type="SUPFAM" id="SSF49478">
    <property type="entry name" value="Cna protein B-type domain"/>
    <property type="match status" value="1"/>
</dbReference>
<dbReference type="NCBIfam" id="TIGR01167">
    <property type="entry name" value="LPXTG_anchor"/>
    <property type="match status" value="1"/>
</dbReference>
<feature type="chain" id="PRO_5020529701" evidence="6">
    <location>
        <begin position="27"/>
        <end position="525"/>
    </location>
</feature>
<dbReference type="Pfam" id="PF00746">
    <property type="entry name" value="Gram_pos_anchor"/>
    <property type="match status" value="1"/>
</dbReference>
<dbReference type="InterPro" id="IPR013783">
    <property type="entry name" value="Ig-like_fold"/>
</dbReference>
<keyword evidence="5" id="KW-0812">Transmembrane</keyword>
<dbReference type="EMBL" id="SDKC01000001">
    <property type="protein sequence ID" value="RXS76060.1"/>
    <property type="molecule type" value="Genomic_DNA"/>
</dbReference>
<evidence type="ECO:0000256" key="3">
    <source>
        <dbReference type="ARBA" id="ARBA00022729"/>
    </source>
</evidence>
<feature type="domain" description="Gram-positive cocci surface proteins LPxTG" evidence="7">
    <location>
        <begin position="490"/>
        <end position="525"/>
    </location>
</feature>